<evidence type="ECO:0000259" key="1">
    <source>
        <dbReference type="Pfam" id="PF13470"/>
    </source>
</evidence>
<dbReference type="Proteomes" id="UP000760480">
    <property type="component" value="Unassembled WGS sequence"/>
</dbReference>
<dbReference type="RefSeq" id="WP_169250250.1">
    <property type="nucleotide sequence ID" value="NZ_SPMZ01000072.1"/>
</dbReference>
<evidence type="ECO:0000259" key="2">
    <source>
        <dbReference type="Pfam" id="PF26343"/>
    </source>
</evidence>
<reference evidence="3 4" key="1">
    <citation type="submission" date="2019-03" db="EMBL/GenBank/DDBJ databases">
        <title>Metabolic reconstructions from genomes of highly enriched 'Candidatus Accumulibacter' and 'Candidatus Competibacter' bioreactor populations.</title>
        <authorList>
            <person name="Annavajhala M.K."/>
            <person name="Welles L."/>
            <person name="Abbas B."/>
            <person name="Sorokin D."/>
            <person name="Park H."/>
            <person name="Van Loosdrecht M."/>
            <person name="Chandran K."/>
        </authorList>
    </citation>
    <scope>NUCLEOTIDE SEQUENCE [LARGE SCALE GENOMIC DNA]</scope>
    <source>
        <strain evidence="3 4">SBR_G</strain>
    </source>
</reference>
<organism evidence="3 4">
    <name type="scientific">Candidatus Competibacter phosphatis</name>
    <dbReference type="NCBI Taxonomy" id="221280"/>
    <lineage>
        <taxon>Bacteria</taxon>
        <taxon>Pseudomonadati</taxon>
        <taxon>Pseudomonadota</taxon>
        <taxon>Gammaproteobacteria</taxon>
        <taxon>Candidatus Competibacteraceae</taxon>
        <taxon>Candidatus Competibacter</taxon>
    </lineage>
</organism>
<name>A0ABX1TNL3_9GAMM</name>
<gene>
    <name evidence="3" type="ORF">E4P82_18375</name>
</gene>
<evidence type="ECO:0000313" key="4">
    <source>
        <dbReference type="Proteomes" id="UP000760480"/>
    </source>
</evidence>
<dbReference type="EMBL" id="SPMZ01000072">
    <property type="protein sequence ID" value="NMQ20981.1"/>
    <property type="molecule type" value="Genomic_DNA"/>
</dbReference>
<evidence type="ECO:0000313" key="3">
    <source>
        <dbReference type="EMBL" id="NMQ20981.1"/>
    </source>
</evidence>
<dbReference type="InterPro" id="IPR002716">
    <property type="entry name" value="PIN_dom"/>
</dbReference>
<dbReference type="InterPro" id="IPR058652">
    <property type="entry name" value="VapC50_C"/>
</dbReference>
<dbReference type="Pfam" id="PF26343">
    <property type="entry name" value="VapC50_C"/>
    <property type="match status" value="1"/>
</dbReference>
<comment type="caution">
    <text evidence="3">The sequence shown here is derived from an EMBL/GenBank/DDBJ whole genome shotgun (WGS) entry which is preliminary data.</text>
</comment>
<proteinExistence type="predicted"/>
<keyword evidence="4" id="KW-1185">Reference proteome</keyword>
<feature type="domain" description="PIN" evidence="1">
    <location>
        <begin position="6"/>
        <end position="112"/>
    </location>
</feature>
<sequence>MATFTVVYDACVFYPATLRDLLIRLARTRRFRARWTTRIHEEWTRNLLAKRPDLASERLERTVMLINKAVEDCLVTGYEPIIEGLKLPDPDDRHVLAAAIRVGAAAIVTMNLKDFPKEALGEFGVFAIHPDDFILDLADLEPPILERVAKEQRASLLNPPRSAEEFISGIRRQGLPGVADFLEDRADLI</sequence>
<feature type="domain" description="VapC50 C-terminal" evidence="2">
    <location>
        <begin position="130"/>
        <end position="183"/>
    </location>
</feature>
<accession>A0ABX1TNL3</accession>
<dbReference type="Pfam" id="PF13470">
    <property type="entry name" value="PIN_3"/>
    <property type="match status" value="1"/>
</dbReference>
<protein>
    <submittedName>
        <fullName evidence="3">PIN domain-containing protein</fullName>
    </submittedName>
</protein>